<keyword evidence="3" id="KW-1185">Reference proteome</keyword>
<dbReference type="GeneID" id="37059416"/>
<feature type="signal peptide" evidence="1">
    <location>
        <begin position="1"/>
        <end position="21"/>
    </location>
</feature>
<comment type="caution">
    <text evidence="2">The sequence shown here is derived from an EMBL/GenBank/DDBJ whole genome shotgun (WGS) entry which is preliminary data.</text>
</comment>
<accession>A0A317V8J6</accession>
<evidence type="ECO:0000256" key="1">
    <source>
        <dbReference type="SAM" id="SignalP"/>
    </source>
</evidence>
<keyword evidence="1" id="KW-0732">Signal</keyword>
<protein>
    <submittedName>
        <fullName evidence="2">Uncharacterized protein</fullName>
    </submittedName>
</protein>
<dbReference type="EMBL" id="MSFU01000016">
    <property type="protein sequence ID" value="PWY70683.1"/>
    <property type="molecule type" value="Genomic_DNA"/>
</dbReference>
<dbReference type="VEuPathDB" id="FungiDB:BO83DRAFT_58429"/>
<name>A0A317V8J6_ASPEC</name>
<proteinExistence type="predicted"/>
<organism evidence="2 3">
    <name type="scientific">Aspergillus eucalypticola (strain CBS 122712 / IBT 29274)</name>
    <dbReference type="NCBI Taxonomy" id="1448314"/>
    <lineage>
        <taxon>Eukaryota</taxon>
        <taxon>Fungi</taxon>
        <taxon>Dikarya</taxon>
        <taxon>Ascomycota</taxon>
        <taxon>Pezizomycotina</taxon>
        <taxon>Eurotiomycetes</taxon>
        <taxon>Eurotiomycetidae</taxon>
        <taxon>Eurotiales</taxon>
        <taxon>Aspergillaceae</taxon>
        <taxon>Aspergillus</taxon>
        <taxon>Aspergillus subgen. Circumdati</taxon>
    </lineage>
</organism>
<feature type="chain" id="PRO_5016397401" evidence="1">
    <location>
        <begin position="22"/>
        <end position="102"/>
    </location>
</feature>
<dbReference type="RefSeq" id="XP_025387020.1">
    <property type="nucleotide sequence ID" value="XM_025537454.1"/>
</dbReference>
<reference evidence="2" key="1">
    <citation type="submission" date="2016-12" db="EMBL/GenBank/DDBJ databases">
        <title>The genomes of Aspergillus section Nigri reveals drivers in fungal speciation.</title>
        <authorList>
            <consortium name="DOE Joint Genome Institute"/>
            <person name="Vesth T.C."/>
            <person name="Nybo J."/>
            <person name="Theobald S."/>
            <person name="Brandl J."/>
            <person name="Frisvad J.C."/>
            <person name="Nielsen K.F."/>
            <person name="Lyhne E.K."/>
            <person name="Kogle M.E."/>
            <person name="Kuo A."/>
            <person name="Riley R."/>
            <person name="Clum A."/>
            <person name="Nolan M."/>
            <person name="Lipzen A."/>
            <person name="Salamov A."/>
            <person name="Henrissat B."/>
            <person name="Wiebenga A."/>
            <person name="De vries R.P."/>
            <person name="Grigoriev I.V."/>
            <person name="Mortensen U.H."/>
            <person name="Andersen M.R."/>
            <person name="Baker S.E."/>
        </authorList>
    </citation>
    <scope>NUCLEOTIDE SEQUENCE</scope>
    <source>
        <strain evidence="2">CBS 122712</strain>
    </source>
</reference>
<sequence>MYTYKYTCLTLISFTVLCGEAQYRWSVPGSINQSISQSINSLIYSSSDVSTRQLAMRKCINLISRQNHPMILINLGLPHSTPNPLIYITASELYANQAQPST</sequence>
<evidence type="ECO:0000313" key="3">
    <source>
        <dbReference type="Proteomes" id="UP000246171"/>
    </source>
</evidence>
<dbReference type="AlphaFoldDB" id="A0A317V8J6"/>
<gene>
    <name evidence="2" type="ORF">BO83DRAFT_58429</name>
</gene>
<evidence type="ECO:0000313" key="2">
    <source>
        <dbReference type="EMBL" id="PWY70683.1"/>
    </source>
</evidence>
<dbReference type="Proteomes" id="UP000246171">
    <property type="component" value="Unassembled WGS sequence"/>
</dbReference>